<dbReference type="GO" id="GO:0006435">
    <property type="term" value="P:threonyl-tRNA aminoacylation"/>
    <property type="evidence" value="ECO:0007669"/>
    <property type="project" value="UniProtKB-UniRule"/>
</dbReference>
<evidence type="ECO:0000259" key="15">
    <source>
        <dbReference type="PROSITE" id="PS50862"/>
    </source>
</evidence>
<dbReference type="SUPFAM" id="SSF55681">
    <property type="entry name" value="Class II aaRS and biotin synthetases"/>
    <property type="match status" value="1"/>
</dbReference>
<gene>
    <name evidence="14" type="primary">thrS</name>
    <name evidence="17" type="ORF">FAB82_21145</name>
</gene>
<reference evidence="18" key="1">
    <citation type="submission" date="2019-04" db="EMBL/GenBank/DDBJ databases">
        <title>Nocardioides xinjiangensis sp. nov.</title>
        <authorList>
            <person name="Liu S."/>
        </authorList>
    </citation>
    <scope>NUCLEOTIDE SEQUENCE [LARGE SCALE GENOMIC DNA]</scope>
    <source>
        <strain evidence="18">18</strain>
    </source>
</reference>
<dbReference type="Pfam" id="PF03129">
    <property type="entry name" value="HGTP_anticodon"/>
    <property type="match status" value="1"/>
</dbReference>
<evidence type="ECO:0000256" key="9">
    <source>
        <dbReference type="ARBA" id="ARBA00022840"/>
    </source>
</evidence>
<dbReference type="PROSITE" id="PS50862">
    <property type="entry name" value="AA_TRNA_LIGASE_II"/>
    <property type="match status" value="1"/>
</dbReference>
<feature type="binding site" evidence="14">
    <location>
        <position position="358"/>
    </location>
    <ligand>
        <name>Zn(2+)</name>
        <dbReference type="ChEBI" id="CHEBI:29105"/>
        <note>catalytic</note>
    </ligand>
</feature>
<dbReference type="InterPro" id="IPR036621">
    <property type="entry name" value="Anticodon-bd_dom_sf"/>
</dbReference>
<dbReference type="CDD" id="cd00771">
    <property type="entry name" value="ThrRS_core"/>
    <property type="match status" value="1"/>
</dbReference>
<dbReference type="FunFam" id="3.30.930.10:FF:000019">
    <property type="entry name" value="Threonine--tRNA ligase"/>
    <property type="match status" value="1"/>
</dbReference>
<name>A0A4S8PZC6_9ACTN</name>
<keyword evidence="4 14" id="KW-0820">tRNA-binding</keyword>
<dbReference type="Gene3D" id="3.30.980.10">
    <property type="entry name" value="Threonyl-trna Synthetase, Chain A, domain 2"/>
    <property type="match status" value="1"/>
</dbReference>
<keyword evidence="11 14" id="KW-0648">Protein biosynthesis</keyword>
<evidence type="ECO:0000313" key="17">
    <source>
        <dbReference type="EMBL" id="THV37058.1"/>
    </source>
</evidence>
<feature type="binding site" evidence="14">
    <location>
        <position position="537"/>
    </location>
    <ligand>
        <name>Zn(2+)</name>
        <dbReference type="ChEBI" id="CHEBI:29105"/>
        <note>catalytic</note>
    </ligand>
</feature>
<feature type="domain" description="TGS" evidence="16">
    <location>
        <begin position="1"/>
        <end position="68"/>
    </location>
</feature>
<dbReference type="InterPro" id="IPR045864">
    <property type="entry name" value="aa-tRNA-synth_II/BPL/LPL"/>
</dbReference>
<dbReference type="RefSeq" id="WP_136536534.1">
    <property type="nucleotide sequence ID" value="NZ_STGY01000071.1"/>
</dbReference>
<dbReference type="HAMAP" id="MF_00184">
    <property type="entry name" value="Thr_tRNA_synth"/>
    <property type="match status" value="1"/>
</dbReference>
<dbReference type="GO" id="GO:0005524">
    <property type="term" value="F:ATP binding"/>
    <property type="evidence" value="ECO:0007669"/>
    <property type="project" value="UniProtKB-UniRule"/>
</dbReference>
<dbReference type="FunFam" id="3.40.50.800:FF:000001">
    <property type="entry name" value="Threonine--tRNA ligase"/>
    <property type="match status" value="1"/>
</dbReference>
<dbReference type="InterPro" id="IPR012947">
    <property type="entry name" value="tRNA_SAD"/>
</dbReference>
<feature type="binding site" evidence="14">
    <location>
        <position position="409"/>
    </location>
    <ligand>
        <name>Zn(2+)</name>
        <dbReference type="ChEBI" id="CHEBI:29105"/>
        <note>catalytic</note>
    </ligand>
</feature>
<dbReference type="InterPro" id="IPR047246">
    <property type="entry name" value="ThrRS_anticodon"/>
</dbReference>
<dbReference type="InterPro" id="IPR018163">
    <property type="entry name" value="Thr/Ala-tRNA-synth_IIc_edit"/>
</dbReference>
<dbReference type="FunFam" id="3.30.980.10:FF:000005">
    <property type="entry name" value="Threonyl-tRNA synthetase, mitochondrial"/>
    <property type="match status" value="1"/>
</dbReference>
<dbReference type="GO" id="GO:0005737">
    <property type="term" value="C:cytoplasm"/>
    <property type="evidence" value="ECO:0007669"/>
    <property type="project" value="UniProtKB-SubCell"/>
</dbReference>
<evidence type="ECO:0000256" key="10">
    <source>
        <dbReference type="ARBA" id="ARBA00022884"/>
    </source>
</evidence>
<comment type="subcellular location">
    <subcellularLocation>
        <location evidence="1 14">Cytoplasm</location>
    </subcellularLocation>
</comment>
<dbReference type="GO" id="GO:0000049">
    <property type="term" value="F:tRNA binding"/>
    <property type="evidence" value="ECO:0007669"/>
    <property type="project" value="UniProtKB-KW"/>
</dbReference>
<sequence>MASAAPNNSPAVVEPLWVTAGTTCADAVAAAGLPANGPAAIVVVRDSEGRLRDLAWAPEADAKVEPVALNSPDGLNVMRHSAAHVLAQAVQELHQAKLGIGPPVTDGFYYDFDVAEPFTPDDLKQIEKRMLQIVKQGQTFERRMYASLDEARAELADQPYKLELIETKGEGTDADEVMEVGGGELTAYDNINPKTGERCWSDLCRGPHLPSTKLIGSLKLMRSAAAYWMGSEKNPQLQRIYGTAWPSLAEQKDYLARLAEAEKRDHRKLGQQLDLFSFPDELGSGLPVFHPKGGIIRQEMESYLRERQKQAGYELVNTPHITKSVLFETSGHLPYYADSMFPPMEFEGADYYLKSMNCPMHNLIFQSRGRSYRELPLRLSEFGAVYRYEKSGVVHGLTRVRGLTMDDAHIYCTEEQAPGEIASLLQFVLELLNDYGLNDFYLELSTKDDSPKFIGDDALWESATATLREVAEASGLDLVPDPGGAAFYGPKISVQAKDAIGRTWQMSTIQLDFNQPARFELEYSAADGTRKQPVMIHRALFGSIERFFGVLLEHYAGAFPAWLAPVQAIGIPVRDENAEYLADFFAKLRAAGIRGEVDYSDDRMQKKVRNAQLQKIPFMVIAGDDDQNAGTMSFRYRDGSQQNGVPIEEAIAHVAEVINSRTNEGPSAPEARP</sequence>
<comment type="catalytic activity">
    <reaction evidence="13 14">
        <text>tRNA(Thr) + L-threonine + ATP = L-threonyl-tRNA(Thr) + AMP + diphosphate + H(+)</text>
        <dbReference type="Rhea" id="RHEA:24624"/>
        <dbReference type="Rhea" id="RHEA-COMP:9670"/>
        <dbReference type="Rhea" id="RHEA-COMP:9704"/>
        <dbReference type="ChEBI" id="CHEBI:15378"/>
        <dbReference type="ChEBI" id="CHEBI:30616"/>
        <dbReference type="ChEBI" id="CHEBI:33019"/>
        <dbReference type="ChEBI" id="CHEBI:57926"/>
        <dbReference type="ChEBI" id="CHEBI:78442"/>
        <dbReference type="ChEBI" id="CHEBI:78534"/>
        <dbReference type="ChEBI" id="CHEBI:456215"/>
        <dbReference type="EC" id="6.1.1.3"/>
    </reaction>
</comment>
<dbReference type="InterPro" id="IPR002320">
    <property type="entry name" value="Thr-tRNA-ligase_IIa"/>
</dbReference>
<dbReference type="AlphaFoldDB" id="A0A4S8PZC6"/>
<keyword evidence="8 14" id="KW-0862">Zinc</keyword>
<comment type="subunit">
    <text evidence="14">Homodimer.</text>
</comment>
<evidence type="ECO:0000313" key="18">
    <source>
        <dbReference type="Proteomes" id="UP000308760"/>
    </source>
</evidence>
<evidence type="ECO:0000259" key="16">
    <source>
        <dbReference type="PROSITE" id="PS51880"/>
    </source>
</evidence>
<comment type="caution">
    <text evidence="14">Lacks conserved residue(s) required for the propagation of feature annotation.</text>
</comment>
<dbReference type="EMBL" id="STGY01000071">
    <property type="protein sequence ID" value="THV37058.1"/>
    <property type="molecule type" value="Genomic_DNA"/>
</dbReference>
<keyword evidence="3 14" id="KW-0963">Cytoplasm</keyword>
<dbReference type="FunFam" id="3.30.54.20:FF:000003">
    <property type="entry name" value="Threonine--tRNA ligase"/>
    <property type="match status" value="1"/>
</dbReference>
<dbReference type="PANTHER" id="PTHR11451:SF44">
    <property type="entry name" value="THREONINE--TRNA LIGASE, CHLOROPLASTIC_MITOCHONDRIAL 2"/>
    <property type="match status" value="1"/>
</dbReference>
<evidence type="ECO:0000256" key="4">
    <source>
        <dbReference type="ARBA" id="ARBA00022555"/>
    </source>
</evidence>
<evidence type="ECO:0000256" key="13">
    <source>
        <dbReference type="ARBA" id="ARBA00049515"/>
    </source>
</evidence>
<proteinExistence type="inferred from homology"/>
<keyword evidence="18" id="KW-1185">Reference proteome</keyword>
<evidence type="ECO:0000256" key="11">
    <source>
        <dbReference type="ARBA" id="ARBA00022917"/>
    </source>
</evidence>
<dbReference type="NCBIfam" id="TIGR00418">
    <property type="entry name" value="thrS"/>
    <property type="match status" value="1"/>
</dbReference>
<dbReference type="SMART" id="SM00863">
    <property type="entry name" value="tRNA_SAD"/>
    <property type="match status" value="1"/>
</dbReference>
<evidence type="ECO:0000256" key="1">
    <source>
        <dbReference type="ARBA" id="ARBA00004496"/>
    </source>
</evidence>
<evidence type="ECO:0000256" key="2">
    <source>
        <dbReference type="ARBA" id="ARBA00008226"/>
    </source>
</evidence>
<dbReference type="Gene3D" id="3.30.930.10">
    <property type="entry name" value="Bira Bifunctional Protein, Domain 2"/>
    <property type="match status" value="1"/>
</dbReference>
<evidence type="ECO:0000256" key="5">
    <source>
        <dbReference type="ARBA" id="ARBA00022598"/>
    </source>
</evidence>
<evidence type="ECO:0000256" key="8">
    <source>
        <dbReference type="ARBA" id="ARBA00022833"/>
    </source>
</evidence>
<dbReference type="CDD" id="cd00860">
    <property type="entry name" value="ThrRS_anticodon"/>
    <property type="match status" value="1"/>
</dbReference>
<dbReference type="GO" id="GO:0004829">
    <property type="term" value="F:threonine-tRNA ligase activity"/>
    <property type="evidence" value="ECO:0007669"/>
    <property type="project" value="UniProtKB-UniRule"/>
</dbReference>
<dbReference type="OrthoDB" id="9802304at2"/>
<dbReference type="EC" id="6.1.1.3" evidence="14"/>
<dbReference type="Pfam" id="PF00587">
    <property type="entry name" value="tRNA-synt_2b"/>
    <property type="match status" value="1"/>
</dbReference>
<dbReference type="Gene3D" id="3.30.54.20">
    <property type="match status" value="1"/>
</dbReference>
<evidence type="ECO:0000256" key="7">
    <source>
        <dbReference type="ARBA" id="ARBA00022741"/>
    </source>
</evidence>
<dbReference type="SUPFAM" id="SSF55186">
    <property type="entry name" value="ThrRS/AlaRS common domain"/>
    <property type="match status" value="1"/>
</dbReference>
<reference evidence="17 18" key="2">
    <citation type="submission" date="2019-05" db="EMBL/GenBank/DDBJ databases">
        <title>Glycomyces buryatensis sp. nov.</title>
        <authorList>
            <person name="Nikitina E."/>
        </authorList>
    </citation>
    <scope>NUCLEOTIDE SEQUENCE [LARGE SCALE GENOMIC DNA]</scope>
    <source>
        <strain evidence="17 18">18</strain>
    </source>
</reference>
<comment type="cofactor">
    <cofactor evidence="14">
        <name>Zn(2+)</name>
        <dbReference type="ChEBI" id="CHEBI:29105"/>
    </cofactor>
    <text evidence="14">Binds 1 zinc ion per subunit.</text>
</comment>
<dbReference type="InterPro" id="IPR004095">
    <property type="entry name" value="TGS"/>
</dbReference>
<keyword evidence="6 14" id="KW-0479">Metal-binding</keyword>
<evidence type="ECO:0000256" key="3">
    <source>
        <dbReference type="ARBA" id="ARBA00022490"/>
    </source>
</evidence>
<dbReference type="Proteomes" id="UP000308760">
    <property type="component" value="Unassembled WGS sequence"/>
</dbReference>
<dbReference type="PROSITE" id="PS51880">
    <property type="entry name" value="TGS"/>
    <property type="match status" value="1"/>
</dbReference>
<evidence type="ECO:0000256" key="14">
    <source>
        <dbReference type="HAMAP-Rule" id="MF_00184"/>
    </source>
</evidence>
<keyword evidence="9 14" id="KW-0067">ATP-binding</keyword>
<feature type="domain" description="Aminoacyl-transfer RNA synthetases class-II family profile" evidence="15">
    <location>
        <begin position="265"/>
        <end position="560"/>
    </location>
</feature>
<protein>
    <recommendedName>
        <fullName evidence="14">Threonine--tRNA ligase</fullName>
        <ecNumber evidence="14">6.1.1.3</ecNumber>
    </recommendedName>
    <alternativeName>
        <fullName evidence="14">Threonyl-tRNA synthetase</fullName>
        <shortName evidence="14">ThrRS</shortName>
    </alternativeName>
</protein>
<evidence type="ECO:0000256" key="6">
    <source>
        <dbReference type="ARBA" id="ARBA00022723"/>
    </source>
</evidence>
<evidence type="ECO:0000256" key="12">
    <source>
        <dbReference type="ARBA" id="ARBA00023146"/>
    </source>
</evidence>
<organism evidence="17 18">
    <name type="scientific">Glycomyces buryatensis</name>
    <dbReference type="NCBI Taxonomy" id="2570927"/>
    <lineage>
        <taxon>Bacteria</taxon>
        <taxon>Bacillati</taxon>
        <taxon>Actinomycetota</taxon>
        <taxon>Actinomycetes</taxon>
        <taxon>Glycomycetales</taxon>
        <taxon>Glycomycetaceae</taxon>
        <taxon>Glycomyces</taxon>
    </lineage>
</organism>
<dbReference type="Pfam" id="PF07973">
    <property type="entry name" value="tRNA_SAD"/>
    <property type="match status" value="1"/>
</dbReference>
<dbReference type="PRINTS" id="PR01047">
    <property type="entry name" value="TRNASYNTHTHR"/>
</dbReference>
<dbReference type="PANTHER" id="PTHR11451">
    <property type="entry name" value="THREONINE-TRNA LIGASE"/>
    <property type="match status" value="1"/>
</dbReference>
<keyword evidence="5 14" id="KW-0436">Ligase</keyword>
<dbReference type="InterPro" id="IPR033728">
    <property type="entry name" value="ThrRS_core"/>
</dbReference>
<dbReference type="GO" id="GO:0046872">
    <property type="term" value="F:metal ion binding"/>
    <property type="evidence" value="ECO:0007669"/>
    <property type="project" value="UniProtKB-KW"/>
</dbReference>
<comment type="caution">
    <text evidence="17">The sequence shown here is derived from an EMBL/GenBank/DDBJ whole genome shotgun (WGS) entry which is preliminary data.</text>
</comment>
<dbReference type="InterPro" id="IPR004154">
    <property type="entry name" value="Anticodon-bd"/>
</dbReference>
<keyword evidence="7 14" id="KW-0547">Nucleotide-binding</keyword>
<keyword evidence="10 14" id="KW-0694">RNA-binding</keyword>
<dbReference type="InterPro" id="IPR002314">
    <property type="entry name" value="aa-tRNA-synt_IIb"/>
</dbReference>
<comment type="similarity">
    <text evidence="2 14">Belongs to the class-II aminoacyl-tRNA synthetase family.</text>
</comment>
<accession>A0A4S8PZC6</accession>
<dbReference type="Gene3D" id="3.40.50.800">
    <property type="entry name" value="Anticodon-binding domain"/>
    <property type="match status" value="1"/>
</dbReference>
<dbReference type="InterPro" id="IPR006195">
    <property type="entry name" value="aa-tRNA-synth_II"/>
</dbReference>
<dbReference type="SUPFAM" id="SSF52954">
    <property type="entry name" value="Class II aaRS ABD-related"/>
    <property type="match status" value="1"/>
</dbReference>
<keyword evidence="12 14" id="KW-0030">Aminoacyl-tRNA synthetase</keyword>